<evidence type="ECO:0000256" key="1">
    <source>
        <dbReference type="SAM" id="MobiDB-lite"/>
    </source>
</evidence>
<dbReference type="AlphaFoldDB" id="A0A0C9XS74"/>
<gene>
    <name evidence="3" type="ORF">K443DRAFT_673095</name>
</gene>
<sequence length="965" mass="106967">MVVIRKQPVAPAPPMSRTSSSQPIPSRRPTTKQTNGVNPKPKKDKTKRPLSPSSRNQAIKKPPHRILSSLIDRIFLLLLTFFAIYAATVCHTHSPVTSESTLICRSLSTYRTAILEPYVLPPIKAIITHPSVHQTYQSRVQPYLHAAQPYLSSAVKAEARVRPYLVRLYTLSQSAIERTWNGILKPYYTKAILPRYRLYVLPHIKKFIKPAETWYRAVVHPYLFQIQGLYETTKDAVQELYLISIKPYAGKAWSTTRAAFCTTYKKARPHLVTAYTYSLKTVCTVWKKSRPVLCATWKQATVYLKYGMHEFGKARRTYVDPHLRRIWEKVSPESTESQVVVSVPPTTDERTTKIEEYPDTIEAETAESLVKPTHSTPSSFSSPAPALLSAHTATKSESQAAPEETPLDEFTIAPVQATPIPEEEVAISVAKASAGSPEPSGPAAELENEVTRSVLASVAKDEITATTSPTPVVFPEVTKTPPPSPIVEGASHVVEEEASPAEAEETPVLAPPIPEDEPATASHSAVVPEKTNKHDDLLSASSIIHASAHGVVPTVAAFETKNAEEEIDDFLREIGIHDGKEQHERAQEPISAPQDEPEQPHHPTPEEIAAKAAQVAAKRADIVSRHRKWQNELDALASSKETDLRTVITLIRNAAVLELNSLSGEAKHGKGILGGVQTEGERLVKGVEAYLRGAEGRSGGWKLVGEEGKDKERKGEKQLKAQGEMVKFSQVLERVEGRFEEAVRGVQGEVHEWYVSVRDKEVREVVEAAAEVKLIADKAQADIGLDYAWLDDVTYDDWQKYHDLMRTSDKFEQTARQVQNNTHPTTPTPDPLLPVLDKLQEELGDVVLGFQVALGGPKSHARQVFSVYGVEDEKKDESSGFFSIKHGEKEGRRVDDMRGVLKEQGKEEEEEVRILPIEPSSPVPGKPADSEEVVEDMANVLVGKSAEQIERDLKDVPFVQVHEEL</sequence>
<keyword evidence="4" id="KW-1185">Reference proteome</keyword>
<feature type="compositionally biased region" description="Low complexity" evidence="1">
    <location>
        <begin position="372"/>
        <end position="393"/>
    </location>
</feature>
<accession>A0A0C9XS74</accession>
<evidence type="ECO:0000256" key="2">
    <source>
        <dbReference type="SAM" id="Phobius"/>
    </source>
</evidence>
<organism evidence="3 4">
    <name type="scientific">Laccaria amethystina LaAM-08-1</name>
    <dbReference type="NCBI Taxonomy" id="1095629"/>
    <lineage>
        <taxon>Eukaryota</taxon>
        <taxon>Fungi</taxon>
        <taxon>Dikarya</taxon>
        <taxon>Basidiomycota</taxon>
        <taxon>Agaricomycotina</taxon>
        <taxon>Agaricomycetes</taxon>
        <taxon>Agaricomycetidae</taxon>
        <taxon>Agaricales</taxon>
        <taxon>Agaricineae</taxon>
        <taxon>Hydnangiaceae</taxon>
        <taxon>Laccaria</taxon>
    </lineage>
</organism>
<dbReference type="PANTHER" id="PTHR24216">
    <property type="entry name" value="PAXILLIN-RELATED"/>
    <property type="match status" value="1"/>
</dbReference>
<dbReference type="STRING" id="1095629.A0A0C9XS74"/>
<name>A0A0C9XS74_9AGAR</name>
<protein>
    <submittedName>
        <fullName evidence="3">Unplaced genomic scaffold K443scaffold_10, whole genome shotgun sequence</fullName>
    </submittedName>
</protein>
<keyword evidence="2" id="KW-0812">Transmembrane</keyword>
<dbReference type="Proteomes" id="UP000054477">
    <property type="component" value="Unassembled WGS sequence"/>
</dbReference>
<keyword evidence="2" id="KW-1133">Transmembrane helix</keyword>
<dbReference type="HOGENOM" id="CLU_319846_0_0_1"/>
<dbReference type="EMBL" id="KN838545">
    <property type="protein sequence ID" value="KIK07836.1"/>
    <property type="molecule type" value="Genomic_DNA"/>
</dbReference>
<feature type="region of interest" description="Disordered" evidence="1">
    <location>
        <begin position="581"/>
        <end position="604"/>
    </location>
</feature>
<feature type="region of interest" description="Disordered" evidence="1">
    <location>
        <begin position="337"/>
        <end position="408"/>
    </location>
</feature>
<feature type="compositionally biased region" description="Basic and acidic residues" evidence="1">
    <location>
        <begin position="347"/>
        <end position="356"/>
    </location>
</feature>
<evidence type="ECO:0000313" key="4">
    <source>
        <dbReference type="Proteomes" id="UP000054477"/>
    </source>
</evidence>
<keyword evidence="2" id="KW-0472">Membrane</keyword>
<feature type="region of interest" description="Disordered" evidence="1">
    <location>
        <begin position="1"/>
        <end position="61"/>
    </location>
</feature>
<reference evidence="4" key="2">
    <citation type="submission" date="2015-01" db="EMBL/GenBank/DDBJ databases">
        <title>Evolutionary Origins and Diversification of the Mycorrhizal Mutualists.</title>
        <authorList>
            <consortium name="DOE Joint Genome Institute"/>
            <consortium name="Mycorrhizal Genomics Consortium"/>
            <person name="Kohler A."/>
            <person name="Kuo A."/>
            <person name="Nagy L.G."/>
            <person name="Floudas D."/>
            <person name="Copeland A."/>
            <person name="Barry K.W."/>
            <person name="Cichocki N."/>
            <person name="Veneault-Fourrey C."/>
            <person name="LaButti K."/>
            <person name="Lindquist E.A."/>
            <person name="Lipzen A."/>
            <person name="Lundell T."/>
            <person name="Morin E."/>
            <person name="Murat C."/>
            <person name="Riley R."/>
            <person name="Ohm R."/>
            <person name="Sun H."/>
            <person name="Tunlid A."/>
            <person name="Henrissat B."/>
            <person name="Grigoriev I.V."/>
            <person name="Hibbett D.S."/>
            <person name="Martin F."/>
        </authorList>
    </citation>
    <scope>NUCLEOTIDE SEQUENCE [LARGE SCALE GENOMIC DNA]</scope>
    <source>
        <strain evidence="4">LaAM-08-1</strain>
    </source>
</reference>
<dbReference type="PANTHER" id="PTHR24216:SF65">
    <property type="entry name" value="PAXILLIN-LIKE PROTEIN 1"/>
    <property type="match status" value="1"/>
</dbReference>
<reference evidence="3 4" key="1">
    <citation type="submission" date="2014-04" db="EMBL/GenBank/DDBJ databases">
        <authorList>
            <consortium name="DOE Joint Genome Institute"/>
            <person name="Kuo A."/>
            <person name="Kohler A."/>
            <person name="Nagy L.G."/>
            <person name="Floudas D."/>
            <person name="Copeland A."/>
            <person name="Barry K.W."/>
            <person name="Cichocki N."/>
            <person name="Veneault-Fourrey C."/>
            <person name="LaButti K."/>
            <person name="Lindquist E.A."/>
            <person name="Lipzen A."/>
            <person name="Lundell T."/>
            <person name="Morin E."/>
            <person name="Murat C."/>
            <person name="Sun H."/>
            <person name="Tunlid A."/>
            <person name="Henrissat B."/>
            <person name="Grigoriev I.V."/>
            <person name="Hibbett D.S."/>
            <person name="Martin F."/>
            <person name="Nordberg H.P."/>
            <person name="Cantor M.N."/>
            <person name="Hua S.X."/>
        </authorList>
    </citation>
    <scope>NUCLEOTIDE SEQUENCE [LARGE SCALE GENOMIC DNA]</scope>
    <source>
        <strain evidence="3 4">LaAM-08-1</strain>
    </source>
</reference>
<evidence type="ECO:0000313" key="3">
    <source>
        <dbReference type="EMBL" id="KIK07836.1"/>
    </source>
</evidence>
<proteinExistence type="predicted"/>
<feature type="transmembrane region" description="Helical" evidence="2">
    <location>
        <begin position="70"/>
        <end position="88"/>
    </location>
</feature>
<dbReference type="OrthoDB" id="3260408at2759"/>